<dbReference type="AlphaFoldDB" id="A0A4S3PRE5"/>
<reference evidence="2 3" key="1">
    <citation type="journal article" date="2019" name="Indoor Air">
        <title>Impacts of indoor surface finishes on bacterial viability.</title>
        <authorList>
            <person name="Hu J."/>
            <person name="Maamar S.B."/>
            <person name="Glawe A.J."/>
            <person name="Gottel N."/>
            <person name="Gilbert J.A."/>
            <person name="Hartmann E.M."/>
        </authorList>
    </citation>
    <scope>NUCLEOTIDE SEQUENCE [LARGE SCALE GENOMIC DNA]</scope>
    <source>
        <strain evidence="2 3">AF060A6</strain>
    </source>
</reference>
<keyword evidence="3" id="KW-1185">Reference proteome</keyword>
<comment type="caution">
    <text evidence="2">The sequence shown here is derived from an EMBL/GenBank/DDBJ whole genome shotgun (WGS) entry which is preliminary data.</text>
</comment>
<sequence length="291" mass="31004">MAFFRKVGKGVGTVAGGVIGGGIKIVGKAVKSEWVEEVGDGVKQASTIALDNAGQFVDGAVRGTYGVLKQDEIAKQEAYYDLKDSTGRTLKGLGSAVSYTVKSAGTTIDGIRTGDNEKTLQGVKNIGKVAVISTLAVGVVDVIDGVDMVDAEEISTRNDALAGSFHPETNIPFMEKTVEVPDGPITGTFPVFESVYDVQLQEEMYLQSDSVHFTYANVELYEAIESNSTLAQELGLNSADIEQLAQGNTPEGYTWHHSEEAGVLQLVDEETHHNTGHTGGRELWGGGAEYR</sequence>
<dbReference type="Proteomes" id="UP000306477">
    <property type="component" value="Unassembled WGS sequence"/>
</dbReference>
<dbReference type="Pfam" id="PF12639">
    <property type="entry name" value="Colicin-DNase"/>
    <property type="match status" value="1"/>
</dbReference>
<name>A0A4S3PRE5_9BACI</name>
<feature type="compositionally biased region" description="Gly residues" evidence="1">
    <location>
        <begin position="282"/>
        <end position="291"/>
    </location>
</feature>
<feature type="region of interest" description="Disordered" evidence="1">
    <location>
        <begin position="272"/>
        <end position="291"/>
    </location>
</feature>
<dbReference type="RefSeq" id="WP_136380048.1">
    <property type="nucleotide sequence ID" value="NZ_SLUB01000022.1"/>
</dbReference>
<proteinExistence type="predicted"/>
<organism evidence="2 3">
    <name type="scientific">Bacillus timonensis</name>
    <dbReference type="NCBI Taxonomy" id="1033734"/>
    <lineage>
        <taxon>Bacteria</taxon>
        <taxon>Bacillati</taxon>
        <taxon>Bacillota</taxon>
        <taxon>Bacilli</taxon>
        <taxon>Bacillales</taxon>
        <taxon>Bacillaceae</taxon>
        <taxon>Bacillus</taxon>
    </lineage>
</organism>
<evidence type="ECO:0000313" key="2">
    <source>
        <dbReference type="EMBL" id="THE11944.1"/>
    </source>
</evidence>
<gene>
    <name evidence="2" type="ORF">E1I69_13105</name>
</gene>
<keyword evidence="2" id="KW-0255">Endonuclease</keyword>
<protein>
    <submittedName>
        <fullName evidence="2">HNH endonuclease</fullName>
    </submittedName>
</protein>
<evidence type="ECO:0000313" key="3">
    <source>
        <dbReference type="Proteomes" id="UP000306477"/>
    </source>
</evidence>
<dbReference type="EMBL" id="SLUB01000022">
    <property type="protein sequence ID" value="THE11944.1"/>
    <property type="molecule type" value="Genomic_DNA"/>
</dbReference>
<keyword evidence="2" id="KW-0540">Nuclease</keyword>
<keyword evidence="2" id="KW-0378">Hydrolase</keyword>
<evidence type="ECO:0000256" key="1">
    <source>
        <dbReference type="SAM" id="MobiDB-lite"/>
    </source>
</evidence>
<accession>A0A4S3PRE5</accession>
<dbReference type="GO" id="GO:0004519">
    <property type="term" value="F:endonuclease activity"/>
    <property type="evidence" value="ECO:0007669"/>
    <property type="project" value="UniProtKB-KW"/>
</dbReference>
<dbReference type="OrthoDB" id="2186822at2"/>